<evidence type="ECO:0000313" key="3">
    <source>
        <dbReference type="EMBL" id="TDR17502.1"/>
    </source>
</evidence>
<sequence length="622" mass="68898">MNSSTAVLKSIKDLLKNMPQDWLKLTTHRLDIYHEDAAKTEFLDELKKLIKTNNVNTTTLNQLPTAYDYIRLGHQLSSLLEWVLAEINQVVDEQVITFASKTMPILAVLRQNAIKHTATYIYYDVDTAPLIDEPRLKNIYGYQYQLTQVNHSKEIPQHPDGTVVFVTQQDFNKNLNNNPVIDLTVNLHHDLGSYILIHQPNAKQMVQAIQHVRRRETIAMSPQNCLSILHELVGNEGPFSSVEHINKTSENKQTVATCIRQNTGSQSSPLIASSGLSIQYAILMGLVENAITAHPDKPIKIILPPNCYGGTNDQSRRVADLIPQAEVLDLLVDGGADIVNSLESVLSAAAEVDGVPIVLAEIPTNPRVEVPDLPALSEVLSKTRLTPKAETAVQATFMVDQTFCPNVNLLNQDSELSSVSTISFSSGSKFPSGGRCIAGYCAANQKAEELMPLVAAHLSLSDNHADANQMNILAETMPSMPERIVQAYAKTRDFVQQIHALIPTAKIFYVSDDMALRGFKPSVFSLDLPVSADSLKERQDLQKQLNKKLIEFMITRHPEDCKNCVSYGQLKGSYWTIPATSTQGTTKEGDKDYVVRASISPEVDVAKLSQSFKVFCQTHDLI</sequence>
<dbReference type="GO" id="GO:0019346">
    <property type="term" value="P:transsulfuration"/>
    <property type="evidence" value="ECO:0007669"/>
    <property type="project" value="InterPro"/>
</dbReference>
<dbReference type="SUPFAM" id="SSF53383">
    <property type="entry name" value="PLP-dependent transferases"/>
    <property type="match status" value="1"/>
</dbReference>
<dbReference type="Proteomes" id="UP000295724">
    <property type="component" value="Unassembled WGS sequence"/>
</dbReference>
<dbReference type="InterPro" id="IPR000277">
    <property type="entry name" value="Cys/Met-Metab_PyrdxlP-dep_enz"/>
</dbReference>
<keyword evidence="4" id="KW-1185">Reference proteome</keyword>
<evidence type="ECO:0000256" key="1">
    <source>
        <dbReference type="ARBA" id="ARBA00001933"/>
    </source>
</evidence>
<accession>A0A4R6XDX1</accession>
<evidence type="ECO:0000313" key="4">
    <source>
        <dbReference type="Proteomes" id="UP000295724"/>
    </source>
</evidence>
<dbReference type="GO" id="GO:0005737">
    <property type="term" value="C:cytoplasm"/>
    <property type="evidence" value="ECO:0007669"/>
    <property type="project" value="TreeGrafter"/>
</dbReference>
<dbReference type="RefSeq" id="WP_211337071.1">
    <property type="nucleotide sequence ID" value="NZ_NIHB01000002.1"/>
</dbReference>
<name>A0A4R6XDX1_9GAMM</name>
<dbReference type="EMBL" id="SNZB01000006">
    <property type="protein sequence ID" value="TDR17502.1"/>
    <property type="molecule type" value="Genomic_DNA"/>
</dbReference>
<organism evidence="3 4">
    <name type="scientific">Marinicella litoralis</name>
    <dbReference type="NCBI Taxonomy" id="644220"/>
    <lineage>
        <taxon>Bacteria</taxon>
        <taxon>Pseudomonadati</taxon>
        <taxon>Pseudomonadota</taxon>
        <taxon>Gammaproteobacteria</taxon>
        <taxon>Lysobacterales</taxon>
        <taxon>Marinicellaceae</taxon>
        <taxon>Marinicella</taxon>
    </lineage>
</organism>
<gene>
    <name evidence="3" type="ORF">C8D91_2561</name>
</gene>
<dbReference type="PANTHER" id="PTHR11808:SF80">
    <property type="entry name" value="CYSTATHIONINE GAMMA-LYASE"/>
    <property type="match status" value="1"/>
</dbReference>
<dbReference type="PANTHER" id="PTHR11808">
    <property type="entry name" value="TRANS-SULFURATION ENZYME FAMILY MEMBER"/>
    <property type="match status" value="1"/>
</dbReference>
<dbReference type="InterPro" id="IPR015421">
    <property type="entry name" value="PyrdxlP-dep_Trfase_major"/>
</dbReference>
<dbReference type="GO" id="GO:0016846">
    <property type="term" value="F:carbon-sulfur lyase activity"/>
    <property type="evidence" value="ECO:0007669"/>
    <property type="project" value="TreeGrafter"/>
</dbReference>
<evidence type="ECO:0000256" key="2">
    <source>
        <dbReference type="ARBA" id="ARBA00022898"/>
    </source>
</evidence>
<keyword evidence="2" id="KW-0663">Pyridoxal phosphate</keyword>
<protein>
    <submittedName>
        <fullName evidence="3">Cys/Met metabolism PLP-dependent enzyme</fullName>
    </submittedName>
</protein>
<reference evidence="3 4" key="1">
    <citation type="submission" date="2019-03" db="EMBL/GenBank/DDBJ databases">
        <title>Genomic Encyclopedia of Type Strains, Phase IV (KMG-IV): sequencing the most valuable type-strain genomes for metagenomic binning, comparative biology and taxonomic classification.</title>
        <authorList>
            <person name="Goeker M."/>
        </authorList>
    </citation>
    <scope>NUCLEOTIDE SEQUENCE [LARGE SCALE GENOMIC DNA]</scope>
    <source>
        <strain evidence="3 4">DSM 25488</strain>
    </source>
</reference>
<comment type="caution">
    <text evidence="3">The sequence shown here is derived from an EMBL/GenBank/DDBJ whole genome shotgun (WGS) entry which is preliminary data.</text>
</comment>
<proteinExistence type="predicted"/>
<dbReference type="AlphaFoldDB" id="A0A4R6XDX1"/>
<dbReference type="Gene3D" id="3.40.640.10">
    <property type="entry name" value="Type I PLP-dependent aspartate aminotransferase-like (Major domain)"/>
    <property type="match status" value="1"/>
</dbReference>
<dbReference type="InterPro" id="IPR015424">
    <property type="entry name" value="PyrdxlP-dep_Trfase"/>
</dbReference>
<dbReference type="GO" id="GO:0030170">
    <property type="term" value="F:pyridoxal phosphate binding"/>
    <property type="evidence" value="ECO:0007669"/>
    <property type="project" value="InterPro"/>
</dbReference>
<comment type="cofactor">
    <cofactor evidence="1">
        <name>pyridoxal 5'-phosphate</name>
        <dbReference type="ChEBI" id="CHEBI:597326"/>
    </cofactor>
</comment>